<sequence>MPAHQKVNLFRDQLTAEVRPAESDRDIYFTDERPEFILSITNNMNVGIGGESSLTWMIAVGDEKPKPHIREDIDVSVPAKETVEFTIGGELLAFEGHTILGLNTGGMRAPHSDSPVLQKSSGSSYKPALSFTTWDREHYRVIHEQPKRTQEFALVSSISIVTLAIVQVGVTANEPIVSVGIGAIILYIFWRTGRTQRTSRNKS</sequence>
<dbReference type="Proteomes" id="UP000183894">
    <property type="component" value="Unassembled WGS sequence"/>
</dbReference>
<accession>A0A1H7J5K0</accession>
<evidence type="ECO:0000313" key="2">
    <source>
        <dbReference type="EMBL" id="SEK69948.1"/>
    </source>
</evidence>
<reference evidence="2 3" key="1">
    <citation type="submission" date="2016-10" db="EMBL/GenBank/DDBJ databases">
        <authorList>
            <person name="de Groot N.N."/>
        </authorList>
    </citation>
    <scope>NUCLEOTIDE SEQUENCE [LARGE SCALE GENOMIC DNA]</scope>
    <source>
        <strain evidence="2 3">CDM_5</strain>
    </source>
</reference>
<evidence type="ECO:0000313" key="3">
    <source>
        <dbReference type="Proteomes" id="UP000183894"/>
    </source>
</evidence>
<feature type="transmembrane region" description="Helical" evidence="1">
    <location>
        <begin position="152"/>
        <end position="170"/>
    </location>
</feature>
<name>A0A1H7J5K0_HALLR</name>
<dbReference type="OrthoDB" id="239328at2157"/>
<dbReference type="AlphaFoldDB" id="A0A1H7J5K0"/>
<keyword evidence="1" id="KW-0472">Membrane</keyword>
<keyword evidence="1" id="KW-0812">Transmembrane</keyword>
<evidence type="ECO:0000256" key="1">
    <source>
        <dbReference type="SAM" id="Phobius"/>
    </source>
</evidence>
<dbReference type="EMBL" id="FOAD01000001">
    <property type="protein sequence ID" value="SEK69948.1"/>
    <property type="molecule type" value="Genomic_DNA"/>
</dbReference>
<gene>
    <name evidence="2" type="ORF">SAMN04488691_1011109</name>
</gene>
<organism evidence="2 3">
    <name type="scientific">Haloferax larsenii</name>
    <dbReference type="NCBI Taxonomy" id="302484"/>
    <lineage>
        <taxon>Archaea</taxon>
        <taxon>Methanobacteriati</taxon>
        <taxon>Methanobacteriota</taxon>
        <taxon>Stenosarchaea group</taxon>
        <taxon>Halobacteria</taxon>
        <taxon>Halobacteriales</taxon>
        <taxon>Haloferacaceae</taxon>
        <taxon>Haloferax</taxon>
    </lineage>
</organism>
<keyword evidence="1" id="KW-1133">Transmembrane helix</keyword>
<proteinExistence type="predicted"/>
<protein>
    <submittedName>
        <fullName evidence="2">Uncharacterized protein</fullName>
    </submittedName>
</protein>
<feature type="transmembrane region" description="Helical" evidence="1">
    <location>
        <begin position="176"/>
        <end position="193"/>
    </location>
</feature>
<dbReference type="RefSeq" id="WP_139198270.1">
    <property type="nucleotide sequence ID" value="NZ_FOAD01000001.1"/>
</dbReference>